<dbReference type="InterPro" id="IPR050109">
    <property type="entry name" value="HTH-type_TetR-like_transc_reg"/>
</dbReference>
<evidence type="ECO:0000313" key="8">
    <source>
        <dbReference type="Proteomes" id="UP000249130"/>
    </source>
</evidence>
<proteinExistence type="predicted"/>
<keyword evidence="1" id="KW-0805">Transcription regulation</keyword>
<feature type="region of interest" description="Disordered" evidence="5">
    <location>
        <begin position="1"/>
        <end position="51"/>
    </location>
</feature>
<organism evidence="7 8">
    <name type="scientific">Rhodoplanes roseus</name>
    <dbReference type="NCBI Taxonomy" id="29409"/>
    <lineage>
        <taxon>Bacteria</taxon>
        <taxon>Pseudomonadati</taxon>
        <taxon>Pseudomonadota</taxon>
        <taxon>Alphaproteobacteria</taxon>
        <taxon>Hyphomicrobiales</taxon>
        <taxon>Nitrobacteraceae</taxon>
        <taxon>Rhodoplanes</taxon>
    </lineage>
</organism>
<dbReference type="SUPFAM" id="SSF46689">
    <property type="entry name" value="Homeodomain-like"/>
    <property type="match status" value="1"/>
</dbReference>
<dbReference type="InterPro" id="IPR001647">
    <property type="entry name" value="HTH_TetR"/>
</dbReference>
<keyword evidence="8" id="KW-1185">Reference proteome</keyword>
<dbReference type="PROSITE" id="PS50977">
    <property type="entry name" value="HTH_TETR_2"/>
    <property type="match status" value="1"/>
</dbReference>
<feature type="compositionally biased region" description="Low complexity" evidence="5">
    <location>
        <begin position="24"/>
        <end position="34"/>
    </location>
</feature>
<evidence type="ECO:0000256" key="2">
    <source>
        <dbReference type="ARBA" id="ARBA00023125"/>
    </source>
</evidence>
<dbReference type="GO" id="GO:0003700">
    <property type="term" value="F:DNA-binding transcription factor activity"/>
    <property type="evidence" value="ECO:0007669"/>
    <property type="project" value="TreeGrafter"/>
</dbReference>
<sequence>MAPRSPKRSPSAPRPAPAMPDVSAVAQPAPAPAASGIEPTSRPGRAEKSAMRRDGILRAALDEFSERGFASARLDDVAKRAGVAKGTIYLYFEDKETLFEELIRATLGPLIAELKTLPTHDVTARAALERLLGAFAKEIYGTSRRHVLRLVMNEGPRFPRLAEFHYRNVVEPAMAAMKLLLARAVERGELRHPALVSFPQLVIAPGLLSVIWGSLFDRFAPLDVDAMLRAHLDILFDPGARP</sequence>
<comment type="caution">
    <text evidence="7">The sequence shown here is derived from an EMBL/GenBank/DDBJ whole genome shotgun (WGS) entry which is preliminary data.</text>
</comment>
<reference evidence="7 8" key="1">
    <citation type="submission" date="2017-07" db="EMBL/GenBank/DDBJ databases">
        <title>Draft Genome Sequences of Select Purple Nonsulfur Bacteria.</title>
        <authorList>
            <person name="Lasarre B."/>
            <person name="Mckinlay J.B."/>
        </authorList>
    </citation>
    <scope>NUCLEOTIDE SEQUENCE [LARGE SCALE GENOMIC DNA]</scope>
    <source>
        <strain evidence="7 8">DSM 5909</strain>
    </source>
</reference>
<evidence type="ECO:0000256" key="5">
    <source>
        <dbReference type="SAM" id="MobiDB-lite"/>
    </source>
</evidence>
<dbReference type="PANTHER" id="PTHR30055:SF223">
    <property type="entry name" value="HTH-TYPE TRANSCRIPTIONAL REGULATOR UIDR"/>
    <property type="match status" value="1"/>
</dbReference>
<feature type="domain" description="HTH tetR-type" evidence="6">
    <location>
        <begin position="50"/>
        <end position="110"/>
    </location>
</feature>
<dbReference type="InterPro" id="IPR011075">
    <property type="entry name" value="TetR_C"/>
</dbReference>
<accession>A0A327L488</accession>
<dbReference type="OrthoDB" id="7185252at2"/>
<gene>
    <name evidence="7" type="ORF">CH341_06430</name>
</gene>
<dbReference type="FunFam" id="1.10.10.60:FF:000141">
    <property type="entry name" value="TetR family transcriptional regulator"/>
    <property type="match status" value="1"/>
</dbReference>
<dbReference type="GO" id="GO:0000976">
    <property type="term" value="F:transcription cis-regulatory region binding"/>
    <property type="evidence" value="ECO:0007669"/>
    <property type="project" value="TreeGrafter"/>
</dbReference>
<dbReference type="SUPFAM" id="SSF48498">
    <property type="entry name" value="Tetracyclin repressor-like, C-terminal domain"/>
    <property type="match status" value="1"/>
</dbReference>
<dbReference type="PANTHER" id="PTHR30055">
    <property type="entry name" value="HTH-TYPE TRANSCRIPTIONAL REGULATOR RUTR"/>
    <property type="match status" value="1"/>
</dbReference>
<dbReference type="PRINTS" id="PR00455">
    <property type="entry name" value="HTHTETR"/>
</dbReference>
<dbReference type="InterPro" id="IPR036271">
    <property type="entry name" value="Tet_transcr_reg_TetR-rel_C_sf"/>
</dbReference>
<dbReference type="Pfam" id="PF16859">
    <property type="entry name" value="TetR_C_11"/>
    <property type="match status" value="1"/>
</dbReference>
<dbReference type="Gene3D" id="1.10.357.10">
    <property type="entry name" value="Tetracycline Repressor, domain 2"/>
    <property type="match status" value="1"/>
</dbReference>
<evidence type="ECO:0000259" key="6">
    <source>
        <dbReference type="PROSITE" id="PS50977"/>
    </source>
</evidence>
<evidence type="ECO:0000313" key="7">
    <source>
        <dbReference type="EMBL" id="RAI44984.1"/>
    </source>
</evidence>
<protein>
    <recommendedName>
        <fullName evidence="6">HTH tetR-type domain-containing protein</fullName>
    </recommendedName>
</protein>
<keyword evidence="2 4" id="KW-0238">DNA-binding</keyword>
<dbReference type="EMBL" id="NPEX01000028">
    <property type="protein sequence ID" value="RAI44984.1"/>
    <property type="molecule type" value="Genomic_DNA"/>
</dbReference>
<dbReference type="Proteomes" id="UP000249130">
    <property type="component" value="Unassembled WGS sequence"/>
</dbReference>
<dbReference type="InterPro" id="IPR009057">
    <property type="entry name" value="Homeodomain-like_sf"/>
</dbReference>
<name>A0A327L488_9BRAD</name>
<evidence type="ECO:0000256" key="4">
    <source>
        <dbReference type="PROSITE-ProRule" id="PRU00335"/>
    </source>
</evidence>
<dbReference type="AlphaFoldDB" id="A0A327L488"/>
<keyword evidence="3" id="KW-0804">Transcription</keyword>
<evidence type="ECO:0000256" key="1">
    <source>
        <dbReference type="ARBA" id="ARBA00023015"/>
    </source>
</evidence>
<dbReference type="Pfam" id="PF00440">
    <property type="entry name" value="TetR_N"/>
    <property type="match status" value="1"/>
</dbReference>
<feature type="compositionally biased region" description="Low complexity" evidence="5">
    <location>
        <begin position="1"/>
        <end position="11"/>
    </location>
</feature>
<evidence type="ECO:0000256" key="3">
    <source>
        <dbReference type="ARBA" id="ARBA00023163"/>
    </source>
</evidence>
<feature type="DNA-binding region" description="H-T-H motif" evidence="4">
    <location>
        <begin position="73"/>
        <end position="92"/>
    </location>
</feature>